<evidence type="ECO:0000313" key="2">
    <source>
        <dbReference type="EMBL" id="AZA93203.1"/>
    </source>
</evidence>
<evidence type="ECO:0000313" key="3">
    <source>
        <dbReference type="Proteomes" id="UP000278288"/>
    </source>
</evidence>
<dbReference type="InterPro" id="IPR001279">
    <property type="entry name" value="Metallo-B-lactamas"/>
</dbReference>
<organism evidence="2 3">
    <name type="scientific">Chryseobacterium nakagawai</name>
    <dbReference type="NCBI Taxonomy" id="1241982"/>
    <lineage>
        <taxon>Bacteria</taxon>
        <taxon>Pseudomonadati</taxon>
        <taxon>Bacteroidota</taxon>
        <taxon>Flavobacteriia</taxon>
        <taxon>Flavobacteriales</taxon>
        <taxon>Weeksellaceae</taxon>
        <taxon>Chryseobacterium group</taxon>
        <taxon>Chryseobacterium</taxon>
    </lineage>
</organism>
<dbReference type="EMBL" id="CP033923">
    <property type="protein sequence ID" value="AZA93203.1"/>
    <property type="molecule type" value="Genomic_DNA"/>
</dbReference>
<dbReference type="SMART" id="SM00849">
    <property type="entry name" value="Lactamase_B"/>
    <property type="match status" value="1"/>
</dbReference>
<evidence type="ECO:0000259" key="1">
    <source>
        <dbReference type="SMART" id="SM00849"/>
    </source>
</evidence>
<gene>
    <name evidence="2" type="ORF">EG343_22645</name>
</gene>
<reference evidence="2 3" key="1">
    <citation type="submission" date="2018-11" db="EMBL/GenBank/DDBJ databases">
        <title>Proposal to divide the Flavobacteriaceae and reorganize its genera based on Amino Acid Identity values calculated from whole genome sequences.</title>
        <authorList>
            <person name="Nicholson A.C."/>
            <person name="Gulvik C.A."/>
            <person name="Whitney A.M."/>
            <person name="Humrighouse B.W."/>
            <person name="Bell M."/>
            <person name="Holmes B."/>
            <person name="Steigerwalt A.G."/>
            <person name="Villarma A."/>
            <person name="Sheth M."/>
            <person name="Batra D."/>
            <person name="Pryor J."/>
            <person name="Bernardet J.-F."/>
            <person name="Hugo C."/>
            <person name="Kampfer P."/>
            <person name="Newman J."/>
            <person name="McQuiston J.R."/>
        </authorList>
    </citation>
    <scope>NUCLEOTIDE SEQUENCE [LARGE SCALE GENOMIC DNA]</scope>
    <source>
        <strain evidence="2 3">G0041</strain>
    </source>
</reference>
<dbReference type="PANTHER" id="PTHR42773">
    <property type="entry name" value="METALLO-BETA-LACTAMASE-RELATED"/>
    <property type="match status" value="1"/>
</dbReference>
<dbReference type="SUPFAM" id="SSF56281">
    <property type="entry name" value="Metallo-hydrolase/oxidoreductase"/>
    <property type="match status" value="1"/>
</dbReference>
<dbReference type="Gene3D" id="3.60.15.10">
    <property type="entry name" value="Ribonuclease Z/Hydroxyacylglutathione hydrolase-like"/>
    <property type="match status" value="1"/>
</dbReference>
<dbReference type="AlphaFoldDB" id="A0AAD0YS48"/>
<proteinExistence type="predicted"/>
<sequence length="213" mass="25127">MFACKSKTDTLYTKLSENIYEINNQYFYDEKVHTYLIVLKDKLLLFDIPAYSEDLETFITSFKKPVYAILSHGSCGIEDGTKWQSRINLKVYAHSKDENHPWLKMKPDFFFSEIPFFADNIEVIYTPGHSRGAICLLEKKSKSLFTGDTVYGDKTGNIKDFRKESYAEYENLNDRLSSCKKLLKYDFENIYPFHYEMIKKTAKERLQIYLNIK</sequence>
<dbReference type="KEGG" id="cnk:EG343_22645"/>
<accession>A0AAD0YS48</accession>
<dbReference type="Proteomes" id="UP000278288">
    <property type="component" value="Chromosome"/>
</dbReference>
<dbReference type="InterPro" id="IPR036866">
    <property type="entry name" value="RibonucZ/Hydroxyglut_hydro"/>
</dbReference>
<dbReference type="PANTHER" id="PTHR42773:SF1">
    <property type="entry name" value="METALLO-BETA-LACTAMASE FAMILY PROTEIN"/>
    <property type="match status" value="1"/>
</dbReference>
<name>A0AAD0YS48_CHRNA</name>
<protein>
    <recommendedName>
        <fullName evidence="1">Metallo-beta-lactamase domain-containing protein</fullName>
    </recommendedName>
</protein>
<keyword evidence="3" id="KW-1185">Reference proteome</keyword>
<feature type="domain" description="Metallo-beta-lactamase" evidence="1">
    <location>
        <begin position="31"/>
        <end position="194"/>
    </location>
</feature>
<dbReference type="Pfam" id="PF00753">
    <property type="entry name" value="Lactamase_B"/>
    <property type="match status" value="1"/>
</dbReference>